<dbReference type="Proteomes" id="UP000691718">
    <property type="component" value="Unassembled WGS sequence"/>
</dbReference>
<accession>A0A8S3WB11</accession>
<keyword evidence="4 8" id="KW-0812">Transmembrane</keyword>
<keyword evidence="10" id="KW-1185">Reference proteome</keyword>
<organism evidence="9 10">
    <name type="scientific">Parnassius apollo</name>
    <name type="common">Apollo butterfly</name>
    <name type="synonym">Papilio apollo</name>
    <dbReference type="NCBI Taxonomy" id="110799"/>
    <lineage>
        <taxon>Eukaryota</taxon>
        <taxon>Metazoa</taxon>
        <taxon>Ecdysozoa</taxon>
        <taxon>Arthropoda</taxon>
        <taxon>Hexapoda</taxon>
        <taxon>Insecta</taxon>
        <taxon>Pterygota</taxon>
        <taxon>Neoptera</taxon>
        <taxon>Endopterygota</taxon>
        <taxon>Lepidoptera</taxon>
        <taxon>Glossata</taxon>
        <taxon>Ditrysia</taxon>
        <taxon>Papilionoidea</taxon>
        <taxon>Papilionidae</taxon>
        <taxon>Parnassiinae</taxon>
        <taxon>Parnassini</taxon>
        <taxon>Parnassius</taxon>
        <taxon>Parnassius</taxon>
    </lineage>
</organism>
<keyword evidence="5 8" id="KW-1133">Transmembrane helix</keyword>
<name>A0A8S3WB11_PARAO</name>
<keyword evidence="7" id="KW-0325">Glycoprotein</keyword>
<feature type="transmembrane region" description="Helical" evidence="8">
    <location>
        <begin position="90"/>
        <end position="111"/>
    </location>
</feature>
<evidence type="ECO:0000256" key="3">
    <source>
        <dbReference type="ARBA" id="ARBA00022475"/>
    </source>
</evidence>
<evidence type="ECO:0000313" key="10">
    <source>
        <dbReference type="Proteomes" id="UP000691718"/>
    </source>
</evidence>
<dbReference type="OrthoDB" id="18585at2759"/>
<reference evidence="9" key="1">
    <citation type="submission" date="2021-04" db="EMBL/GenBank/DDBJ databases">
        <authorList>
            <person name="Tunstrom K."/>
        </authorList>
    </citation>
    <scope>NUCLEOTIDE SEQUENCE</scope>
</reference>
<dbReference type="Pfam" id="PF01130">
    <property type="entry name" value="CD36"/>
    <property type="match status" value="1"/>
</dbReference>
<keyword evidence="3" id="KW-1003">Cell membrane</keyword>
<proteinExistence type="inferred from homology"/>
<comment type="similarity">
    <text evidence="2">Belongs to the CD36 family.</text>
</comment>
<dbReference type="PANTHER" id="PTHR11923">
    <property type="entry name" value="SCAVENGER RECEPTOR CLASS B TYPE-1 SR-B1"/>
    <property type="match status" value="1"/>
</dbReference>
<dbReference type="AlphaFoldDB" id="A0A8S3WB11"/>
<dbReference type="GO" id="GO:0005886">
    <property type="term" value="C:plasma membrane"/>
    <property type="evidence" value="ECO:0007669"/>
    <property type="project" value="UniProtKB-SubCell"/>
</dbReference>
<dbReference type="GO" id="GO:0005044">
    <property type="term" value="F:scavenger receptor activity"/>
    <property type="evidence" value="ECO:0007669"/>
    <property type="project" value="TreeGrafter"/>
</dbReference>
<protein>
    <submittedName>
        <fullName evidence="9">(apollo) hypothetical protein</fullName>
    </submittedName>
</protein>
<evidence type="ECO:0000256" key="5">
    <source>
        <dbReference type="ARBA" id="ARBA00022989"/>
    </source>
</evidence>
<evidence type="ECO:0000256" key="8">
    <source>
        <dbReference type="SAM" id="Phobius"/>
    </source>
</evidence>
<evidence type="ECO:0000313" key="9">
    <source>
        <dbReference type="EMBL" id="CAG4948948.1"/>
    </source>
</evidence>
<evidence type="ECO:0000256" key="4">
    <source>
        <dbReference type="ARBA" id="ARBA00022692"/>
    </source>
</evidence>
<keyword evidence="6 8" id="KW-0472">Membrane</keyword>
<evidence type="ECO:0000256" key="1">
    <source>
        <dbReference type="ARBA" id="ARBA00004236"/>
    </source>
</evidence>
<evidence type="ECO:0000256" key="2">
    <source>
        <dbReference type="ARBA" id="ARBA00010532"/>
    </source>
</evidence>
<evidence type="ECO:0000256" key="7">
    <source>
        <dbReference type="ARBA" id="ARBA00023180"/>
    </source>
</evidence>
<gene>
    <name evidence="9" type="ORF">PAPOLLO_LOCUS3891</name>
</gene>
<dbReference type="EMBL" id="CAJQZP010000220">
    <property type="protein sequence ID" value="CAG4948948.1"/>
    <property type="molecule type" value="Genomic_DNA"/>
</dbReference>
<dbReference type="PANTHER" id="PTHR11923:SF67">
    <property type="entry name" value="RE68569P"/>
    <property type="match status" value="1"/>
</dbReference>
<evidence type="ECO:0000256" key="6">
    <source>
        <dbReference type="ARBA" id="ARBA00023136"/>
    </source>
</evidence>
<comment type="subcellular location">
    <subcellularLocation>
        <location evidence="1">Cell membrane</location>
    </subcellularLocation>
</comment>
<dbReference type="GO" id="GO:0005737">
    <property type="term" value="C:cytoplasm"/>
    <property type="evidence" value="ECO:0007669"/>
    <property type="project" value="TreeGrafter"/>
</dbReference>
<dbReference type="InterPro" id="IPR002159">
    <property type="entry name" value="CD36_fam"/>
</dbReference>
<sequence length="735" mass="85117">MKDLVQIWNKVAGGQYSSVNLAERELRELTNNRLKKSDIDAFTFEENFSECEGLNHKFNDDFDFTDKKDAIINRLFERRKKGQFARQPKCLFILLMLGFFALGTACFILFLRPYDFFFRQKAVLEDGGEIFEMWRKPEVKLYCRVYLFNITNAEEYMSGKDSKVKVQEIGPYVYQEALEHEILRFNDNGTLSAIPRHPLTWVEELSEGNKEDDIVFLPHIALLSIANVVSKQSFMTRFGLNNLISLTKSQPLAKMTAREFMMGYESELMTLGNTFMPGWIYFDKLGLIDRMYDFNGDYETVFTGTDDVTISGLLDTYRGSTDLPQWHGKHCSNVQYASDGTKFKSGVSMNESILFYRKSLCRPAPLIPVEEGVRNGLRGYKYTFPEHMLDNGKIIKANKCFCREGKCLPEGLIDVTDCYYGFPIALSYPHFYKGDDILFSKVEGLTPNKEQHETRFWIQPDSGLPLDVSSKFQINMALGDISAINNVERFSNMYLPLLWFDIRMYSLTPSLESRFKLYLNILPIVERCTMYICFIVGALLLLMTTYILTFKIMFRTYNGKNRKCNFNFKTDFLFDQERAKSRNNDRDSVYSPCEIPLNDSESDNFDLRVEEKRPSVIKTHSEKIKELSTKLSDKVQDSVVNVKITLKDELTQVKNAINIRKNSLLSPEADKSDSGEENDNYKDYKAVNQTDSDEDFKYLEVIDDGSEFDESTVIFPTNDRRRDSKLKNDLYLHIG</sequence>
<comment type="caution">
    <text evidence="9">The sequence shown here is derived from an EMBL/GenBank/DDBJ whole genome shotgun (WGS) entry which is preliminary data.</text>
</comment>
<feature type="transmembrane region" description="Helical" evidence="8">
    <location>
        <begin position="529"/>
        <end position="554"/>
    </location>
</feature>